<gene>
    <name evidence="1" type="ORF">DF3PB_430011</name>
</gene>
<protein>
    <submittedName>
        <fullName evidence="1">Uncharacterized protein</fullName>
    </submittedName>
</protein>
<evidence type="ECO:0000313" key="1">
    <source>
        <dbReference type="EMBL" id="SUS07413.1"/>
    </source>
</evidence>
<dbReference type="EMBL" id="UIDG01000368">
    <property type="protein sequence ID" value="SUS07413.1"/>
    <property type="molecule type" value="Genomic_DNA"/>
</dbReference>
<organism evidence="1">
    <name type="scientific">metagenome</name>
    <dbReference type="NCBI Taxonomy" id="256318"/>
    <lineage>
        <taxon>unclassified sequences</taxon>
        <taxon>metagenomes</taxon>
    </lineage>
</organism>
<accession>A0A380TI93</accession>
<reference evidence="1" key="1">
    <citation type="submission" date="2018-07" db="EMBL/GenBank/DDBJ databases">
        <authorList>
            <person name="Quirk P.G."/>
            <person name="Krulwich T.A."/>
        </authorList>
    </citation>
    <scope>NUCLEOTIDE SEQUENCE</scope>
</reference>
<name>A0A380TI93_9ZZZZ</name>
<proteinExistence type="predicted"/>
<dbReference type="AlphaFoldDB" id="A0A380TI93"/>
<sequence>MASAAGAGFDSGLGLVEAGAGGAFIAGALDDGAATFGAATAGEAGTVGAETAGAGATGASAAGAGEDTALPAAVAGPAGLLLALLVLASAPAFVSALLPAPPPDRPLIAINRTLISVIFRPRSPPVGARTEQGEPRRPH</sequence>